<dbReference type="Gene3D" id="3.20.20.80">
    <property type="entry name" value="Glycosidases"/>
    <property type="match status" value="2"/>
</dbReference>
<protein>
    <recommendedName>
        <fullName evidence="3 9">Beta-amylase</fullName>
        <ecNumber evidence="3 9">3.2.1.2</ecNumber>
    </recommendedName>
</protein>
<gene>
    <name evidence="12" type="ORF">F751_2830</name>
</gene>
<feature type="region of interest" description="Disordered" evidence="10">
    <location>
        <begin position="1802"/>
        <end position="1822"/>
    </location>
</feature>
<dbReference type="OrthoDB" id="1660156at2759"/>
<organism evidence="12 13">
    <name type="scientific">Auxenochlorella protothecoides</name>
    <name type="common">Green microalga</name>
    <name type="synonym">Chlorella protothecoides</name>
    <dbReference type="NCBI Taxonomy" id="3075"/>
    <lineage>
        <taxon>Eukaryota</taxon>
        <taxon>Viridiplantae</taxon>
        <taxon>Chlorophyta</taxon>
        <taxon>core chlorophytes</taxon>
        <taxon>Trebouxiophyceae</taxon>
        <taxon>Chlorellales</taxon>
        <taxon>Chlorellaceae</taxon>
        <taxon>Auxenochlorella</taxon>
    </lineage>
</organism>
<dbReference type="Gene3D" id="2.130.10.10">
    <property type="entry name" value="YVTN repeat-like/Quinoprotein amine dehydrogenase"/>
    <property type="match status" value="1"/>
</dbReference>
<evidence type="ECO:0000256" key="1">
    <source>
        <dbReference type="ARBA" id="ARBA00000546"/>
    </source>
</evidence>
<dbReference type="EC" id="3.2.1.2" evidence="3 9"/>
<dbReference type="KEGG" id="apro:F751_2830"/>
<reference evidence="12 13" key="1">
    <citation type="journal article" date="2014" name="BMC Genomics">
        <title>Oil accumulation mechanisms of the oleaginous microalga Chlorella protothecoides revealed through its genome, transcriptomes, and proteomes.</title>
        <authorList>
            <person name="Gao C."/>
            <person name="Wang Y."/>
            <person name="Shen Y."/>
            <person name="Yan D."/>
            <person name="He X."/>
            <person name="Dai J."/>
            <person name="Wu Q."/>
        </authorList>
    </citation>
    <scope>NUCLEOTIDE SEQUENCE [LARGE SCALE GENOMIC DNA]</scope>
    <source>
        <strain evidence="12 13">0710</strain>
    </source>
</reference>
<keyword evidence="4 9" id="KW-0378">Hydrolase</keyword>
<dbReference type="InterPro" id="IPR018238">
    <property type="entry name" value="Glyco_hydro_14_CS"/>
</dbReference>
<dbReference type="InterPro" id="IPR036322">
    <property type="entry name" value="WD40_repeat_dom_sf"/>
</dbReference>
<feature type="region of interest" description="Disordered" evidence="10">
    <location>
        <begin position="1369"/>
        <end position="1390"/>
    </location>
</feature>
<name>A0A087SCW7_AUXPR</name>
<keyword evidence="7 9" id="KW-0624">Polysaccharide degradation</keyword>
<feature type="region of interest" description="Disordered" evidence="10">
    <location>
        <begin position="321"/>
        <end position="361"/>
    </location>
</feature>
<dbReference type="PANTHER" id="PTHR31352">
    <property type="entry name" value="BETA-AMYLASE 1, CHLOROPLASTIC"/>
    <property type="match status" value="1"/>
</dbReference>
<dbReference type="Pfam" id="PF12234">
    <property type="entry name" value="Rav1p_C"/>
    <property type="match status" value="1"/>
</dbReference>
<feature type="compositionally biased region" description="Low complexity" evidence="10">
    <location>
        <begin position="322"/>
        <end position="337"/>
    </location>
</feature>
<dbReference type="InterPro" id="IPR017853">
    <property type="entry name" value="GH"/>
</dbReference>
<feature type="active site" description="Proton donor" evidence="8">
    <location>
        <position position="218"/>
    </location>
</feature>
<dbReference type="PROSITE" id="PS00506">
    <property type="entry name" value="BETA_AMYLASE_1"/>
    <property type="match status" value="1"/>
</dbReference>
<dbReference type="PRINTS" id="PR00750">
    <property type="entry name" value="BETAAMYLASE"/>
</dbReference>
<evidence type="ECO:0000313" key="13">
    <source>
        <dbReference type="Proteomes" id="UP000028924"/>
    </source>
</evidence>
<proteinExistence type="inferred from homology"/>
<feature type="region of interest" description="Disordered" evidence="10">
    <location>
        <begin position="906"/>
        <end position="926"/>
    </location>
</feature>
<comment type="catalytic activity">
    <reaction evidence="1 9">
        <text>Hydrolysis of (1-&gt;4)-alpha-D-glucosidic linkages in polysaccharides so as to remove successive maltose units from the non-reducing ends of the chains.</text>
        <dbReference type="EC" id="3.2.1.2"/>
    </reaction>
</comment>
<dbReference type="InterPro" id="IPR015943">
    <property type="entry name" value="WD40/YVTN_repeat-like_dom_sf"/>
</dbReference>
<evidence type="ECO:0000256" key="9">
    <source>
        <dbReference type="RuleBase" id="RU000509"/>
    </source>
</evidence>
<sequence>MVPQAAWEAGQPGSHSNFQSARVSMGEEEPASCATTSVPVMVMLPLDTVNADGVFRYASSKWFLPAIRQLAATGIHGVAVDVWWGAVERSPRRYDWSGYRQLFSAIKPLGLKFQVVMSFHACGGNVGDNALVPLPPWVHKVGDSDPDIFFTDRPRESSPGQRNREYISWFAETEPGLLRGRSVMECYIDFMRAFRDEFMGELGSLIEEVVVGSGPCGELRYPAYPETNGWRFPGIGEFQCYDRRALASLARAAGAAGHPEWGNSGPSNAGSYNSHPEETGFFQTWNGGWQSPQGEFFLGWYSDALLEHGERMLTAVTSVFNSPGGSSSGDPSPRSSDTMVGSPHTSVGVGGTPPPANGTPDGMMAAVSFAGMASPGGAGGFNGPFGSASLLPPAARPDQDHAAELTAGYYNTPERDGYAALCALCARHGAAATLTCVEMCDAQHPPEALCGPEGVLRQVREAAAAHGVPLAGENALPCFMPASVDEAALARILPPLRGCTFLRLTRELMAPSYQEHWVRFMAQMKVNESARPSGDSVPLHTLLVTPVAASPSDPVVLVRWGGGPTALVAAATASELVVVSLAGTLGIGPWESHAGTRTGKVVARRPLPSPLSGCSWTARVDGLFVCLADGTLSMLRLDWPARRLTEHWTIRPPEAQGTLAAGQSPAAPAASAAAPACRDPAVSVWWPPAESGAQGSGARREKLRHPCPVLGLAWSRRLDSFFCMAMVIQGPAQGFYPGSLRAAWAEEEPEGPPGMEPAGTAPHISTLTRVHVVRALQAVVVSSWRAEEGPSSAGPGAVTSAQAVLWGQLEQRRPRGAHHMDSPPSLTCRLEAREGSSTILVRIDCSRFATVPAAVQEPGTFFRPRPTPRTAGLPPALTLLSAWRGAATGHATPVIDIAGSPYGGQLGSLDSGGPASDGDTRSRPLRRRWRTQDAALALATTGDLVVVGGTGDALVEALPPGTRAVALHAIAVAGGDRGAALLLLETAAQDRAGPRLAWTLRWGKERSLTGCAEGAWGGAEHVRVLGAGLDLLLSAERGALRAWRAVERDGESGAELVPAGLYALPDEATVLVAAAGACGLVAALTGGPALADSTPLADASAGKKAADPPTLLLHVWRGRHAAVQTLPPLARDGVTTAASLAWVPHAVAPALAVVLGADALLYCQQPGGRTIAARHGPLPAHGATTLAALLACGAPGVAVHLLIARAAALEGGAPGGEAEAALQRALAALWAAWSVALRLPALLAGLREATATHVHGWERERNDPDLPDPERVTAAICRLGSNGGGALARVLAASDSAGHARLDPAGRAFLDLARAAGHHGMPQGGLAASLQLHSGLGLEAVVWALMSGTQEVLLEEALPSLAAAVDGSTAASESGPSAAPSFLGTRADAGHAQPPTWEALRAAGAGFWLRDPGLVLDVGEKLAKAQFAAARKPDACALLYVALGKKATLQGLYRTTNARKQADFLGRDFGLPANAQSAAKNAFVLLGQHRFSLAAAFFLLGGHVSDALDVCVRELSDLQLALFIRRIVVLVMGGKGGGVDHASGPNAPAAPHHLEDWGWGAAARAALLGDDAGLLCALCWRVRWERGGALAAAQLPALAAALLPHIVGVEAAVYDVKRERDGDAIDDADHATLLAQQLRGALTAAATSLDAARLPLLALGSAAAAIAIGPAAKEGEETGLSKTLDPLTPFLARLAASALEMAFAPEALPERLGSERDSSCSTLGLGALSRVSSSSRGGGEGTAAAAWELKRQPIVCVDGDRCGALALCSLTSPDELGGRALVVSTHRHGLVASDVIPLESAAHRGAAEAGSRPETPVSTPDVGGFQAPAAQGGIFSRIISHIFDQASWEESEKWGSSTMAESDLGFGGFVGGPTSPHTPPARGHIDGLPELGSMHASALCAHPTRQFFLSADGHGFVHLWQFGEREALASFTPLPPPDLASWGSGSLLSMGSRLFSGSLTSQLGGWGCCQDLAWSPAADAFAAVGEGGVVATWRLGRPKGVDADGHACAEWWHQCLARKGRAVTYIDEAVLAVGGEDASGNLVLWDSRACSAVARLHPTTPGDGVTRLLGPSSGLWSLAAGTVGGAVVALDLRRLSGAAAQPAAVGAGAPPALLWQAAHKKAGAVTALTRLAGGWVAAGYADGDLRMFDPGLPSAPLVLREERAHGARSRRRAAVSGLAGCPEGLVSAGADGAVFLWTLERSPEGQSSDYN</sequence>
<dbReference type="SUPFAM" id="SSF51445">
    <property type="entry name" value="(Trans)glycosidases"/>
    <property type="match status" value="2"/>
</dbReference>
<evidence type="ECO:0000256" key="2">
    <source>
        <dbReference type="ARBA" id="ARBA00005652"/>
    </source>
</evidence>
<dbReference type="Pfam" id="PF01373">
    <property type="entry name" value="Glyco_hydro_14"/>
    <property type="match status" value="2"/>
</dbReference>
<dbReference type="GeneID" id="23614221"/>
<evidence type="ECO:0000256" key="5">
    <source>
        <dbReference type="ARBA" id="ARBA00023277"/>
    </source>
</evidence>
<dbReference type="SUPFAM" id="SSF50978">
    <property type="entry name" value="WD40 repeat-like"/>
    <property type="match status" value="1"/>
</dbReference>
<dbReference type="InterPro" id="IPR001554">
    <property type="entry name" value="Glyco_hydro_14"/>
</dbReference>
<comment type="similarity">
    <text evidence="2 9">Belongs to the glycosyl hydrolase 14 family.</text>
</comment>
<dbReference type="PANTHER" id="PTHR31352:SF1">
    <property type="entry name" value="BETA-AMYLASE 3, CHLOROPLASTIC"/>
    <property type="match status" value="1"/>
</dbReference>
<evidence type="ECO:0000256" key="4">
    <source>
        <dbReference type="ARBA" id="ARBA00022801"/>
    </source>
</evidence>
<accession>A0A087SCW7</accession>
<feature type="active site" description="Proton acceptor" evidence="8">
    <location>
        <position position="473"/>
    </location>
</feature>
<evidence type="ECO:0000313" key="12">
    <source>
        <dbReference type="EMBL" id="KFM23571.1"/>
    </source>
</evidence>
<feature type="region of interest" description="Disordered" evidence="10">
    <location>
        <begin position="256"/>
        <end position="276"/>
    </location>
</feature>
<keyword evidence="6 9" id="KW-0326">Glycosidase</keyword>
<feature type="compositionally biased region" description="Polar residues" evidence="10">
    <location>
        <begin position="13"/>
        <end position="22"/>
    </location>
</feature>
<dbReference type="Proteomes" id="UP000028924">
    <property type="component" value="Unassembled WGS sequence"/>
</dbReference>
<feature type="compositionally biased region" description="Low complexity" evidence="10">
    <location>
        <begin position="1369"/>
        <end position="1381"/>
    </location>
</feature>
<dbReference type="eggNOG" id="KOG1064">
    <property type="taxonomic scope" value="Eukaryota"/>
</dbReference>
<dbReference type="GO" id="GO:0000272">
    <property type="term" value="P:polysaccharide catabolic process"/>
    <property type="evidence" value="ECO:0007669"/>
    <property type="project" value="UniProtKB-KW"/>
</dbReference>
<keyword evidence="13" id="KW-1185">Reference proteome</keyword>
<feature type="compositionally biased region" description="Polar residues" evidence="10">
    <location>
        <begin position="264"/>
        <end position="274"/>
    </location>
</feature>
<evidence type="ECO:0000259" key="11">
    <source>
        <dbReference type="Pfam" id="PF12234"/>
    </source>
</evidence>
<evidence type="ECO:0000256" key="8">
    <source>
        <dbReference type="PIRSR" id="PIRSR601554-1"/>
    </source>
</evidence>
<dbReference type="RefSeq" id="XP_011396445.1">
    <property type="nucleotide sequence ID" value="XM_011398143.1"/>
</dbReference>
<evidence type="ECO:0000256" key="6">
    <source>
        <dbReference type="ARBA" id="ARBA00023295"/>
    </source>
</evidence>
<dbReference type="InterPro" id="IPR022033">
    <property type="entry name" value="Rav1p_C"/>
</dbReference>
<feature type="region of interest" description="Disordered" evidence="10">
    <location>
        <begin position="1"/>
        <end position="22"/>
    </location>
</feature>
<feature type="domain" description="RAVE complex protein Rav1 C-terminal" evidence="11">
    <location>
        <begin position="1395"/>
        <end position="1527"/>
    </location>
</feature>
<evidence type="ECO:0000256" key="7">
    <source>
        <dbReference type="ARBA" id="ARBA00023326"/>
    </source>
</evidence>
<evidence type="ECO:0000256" key="3">
    <source>
        <dbReference type="ARBA" id="ARBA00012594"/>
    </source>
</evidence>
<dbReference type="GO" id="GO:0016161">
    <property type="term" value="F:beta-amylase activity"/>
    <property type="evidence" value="ECO:0007669"/>
    <property type="project" value="UniProtKB-EC"/>
</dbReference>
<dbReference type="EMBL" id="KL662095">
    <property type="protein sequence ID" value="KFM23571.1"/>
    <property type="molecule type" value="Genomic_DNA"/>
</dbReference>
<keyword evidence="5 9" id="KW-0119">Carbohydrate metabolism</keyword>
<evidence type="ECO:0000256" key="10">
    <source>
        <dbReference type="SAM" id="MobiDB-lite"/>
    </source>
</evidence>